<feature type="transmembrane region" description="Helical" evidence="5">
    <location>
        <begin position="291"/>
        <end position="314"/>
    </location>
</feature>
<dbReference type="InterPro" id="IPR036259">
    <property type="entry name" value="MFS_trans_sf"/>
</dbReference>
<keyword evidence="8" id="KW-1185">Reference proteome</keyword>
<evidence type="ECO:0000313" key="7">
    <source>
        <dbReference type="EMBL" id="THJ65532.1"/>
    </source>
</evidence>
<dbReference type="Proteomes" id="UP000305233">
    <property type="component" value="Unassembled WGS sequence"/>
</dbReference>
<dbReference type="Gene3D" id="1.20.1250.20">
    <property type="entry name" value="MFS general substrate transporter like domains"/>
    <property type="match status" value="1"/>
</dbReference>
<feature type="transmembrane region" description="Helical" evidence="5">
    <location>
        <begin position="236"/>
        <end position="256"/>
    </location>
</feature>
<evidence type="ECO:0000259" key="6">
    <source>
        <dbReference type="PROSITE" id="PS50850"/>
    </source>
</evidence>
<comment type="caution">
    <text evidence="7">The sequence shown here is derived from an EMBL/GenBank/DDBJ whole genome shotgun (WGS) entry which is preliminary data.</text>
</comment>
<feature type="transmembrane region" description="Helical" evidence="5">
    <location>
        <begin position="85"/>
        <end position="108"/>
    </location>
</feature>
<dbReference type="PANTHER" id="PTHR23530:SF1">
    <property type="entry name" value="PERMEASE, MAJOR FACILITATOR SUPERFAMILY-RELATED"/>
    <property type="match status" value="1"/>
</dbReference>
<dbReference type="OrthoDB" id="350307at2"/>
<accession>A0A4S5E2H5</accession>
<dbReference type="EMBL" id="SSWH01000011">
    <property type="protein sequence ID" value="THJ65532.1"/>
    <property type="molecule type" value="Genomic_DNA"/>
</dbReference>
<feature type="transmembrane region" description="Helical" evidence="5">
    <location>
        <begin position="120"/>
        <end position="143"/>
    </location>
</feature>
<dbReference type="AlphaFoldDB" id="A0A4S5E2H5"/>
<dbReference type="GO" id="GO:0005886">
    <property type="term" value="C:plasma membrane"/>
    <property type="evidence" value="ECO:0007669"/>
    <property type="project" value="UniProtKB-SubCell"/>
</dbReference>
<feature type="domain" description="Major facilitator superfamily (MFS) profile" evidence="6">
    <location>
        <begin position="1"/>
        <end position="379"/>
    </location>
</feature>
<evidence type="ECO:0000313" key="8">
    <source>
        <dbReference type="Proteomes" id="UP000305233"/>
    </source>
</evidence>
<dbReference type="Pfam" id="PF07690">
    <property type="entry name" value="MFS_1"/>
    <property type="match status" value="1"/>
</dbReference>
<feature type="transmembrane region" description="Helical" evidence="5">
    <location>
        <begin position="31"/>
        <end position="53"/>
    </location>
</feature>
<organism evidence="7 8">
    <name type="scientific">Arthrobacter echini</name>
    <dbReference type="NCBI Taxonomy" id="1529066"/>
    <lineage>
        <taxon>Bacteria</taxon>
        <taxon>Bacillati</taxon>
        <taxon>Actinomycetota</taxon>
        <taxon>Actinomycetes</taxon>
        <taxon>Micrococcales</taxon>
        <taxon>Micrococcaceae</taxon>
        <taxon>Arthrobacter</taxon>
    </lineage>
</organism>
<protein>
    <submittedName>
        <fullName evidence="7">MFS transporter</fullName>
    </submittedName>
</protein>
<keyword evidence="3 5" id="KW-1133">Transmembrane helix</keyword>
<dbReference type="PANTHER" id="PTHR23530">
    <property type="entry name" value="TRANSPORT PROTEIN-RELATED"/>
    <property type="match status" value="1"/>
</dbReference>
<feature type="transmembrane region" description="Helical" evidence="5">
    <location>
        <begin position="203"/>
        <end position="224"/>
    </location>
</feature>
<evidence type="ECO:0000256" key="2">
    <source>
        <dbReference type="ARBA" id="ARBA00022692"/>
    </source>
</evidence>
<dbReference type="PROSITE" id="PS50850">
    <property type="entry name" value="MFS"/>
    <property type="match status" value="1"/>
</dbReference>
<evidence type="ECO:0000256" key="4">
    <source>
        <dbReference type="ARBA" id="ARBA00023136"/>
    </source>
</evidence>
<feature type="transmembrane region" description="Helical" evidence="5">
    <location>
        <begin position="326"/>
        <end position="345"/>
    </location>
</feature>
<feature type="transmembrane region" description="Helical" evidence="5">
    <location>
        <begin position="60"/>
        <end position="79"/>
    </location>
</feature>
<evidence type="ECO:0000256" key="3">
    <source>
        <dbReference type="ARBA" id="ARBA00022989"/>
    </source>
</evidence>
<proteinExistence type="predicted"/>
<reference evidence="7 8" key="1">
    <citation type="submission" date="2019-04" db="EMBL/GenBank/DDBJ databases">
        <authorList>
            <person name="Liu Q."/>
            <person name="Xin Y.-H."/>
        </authorList>
    </citation>
    <scope>NUCLEOTIDE SEQUENCE [LARGE SCALE GENOMIC DNA]</scope>
    <source>
        <strain evidence="7 8">AM23</strain>
    </source>
</reference>
<dbReference type="InterPro" id="IPR053160">
    <property type="entry name" value="MFS_DHA3_Transporter"/>
</dbReference>
<feature type="transmembrane region" description="Helical" evidence="5">
    <location>
        <begin position="351"/>
        <end position="374"/>
    </location>
</feature>
<dbReference type="InterPro" id="IPR020846">
    <property type="entry name" value="MFS_dom"/>
</dbReference>
<dbReference type="InterPro" id="IPR011701">
    <property type="entry name" value="MFS"/>
</dbReference>
<keyword evidence="4 5" id="KW-0472">Membrane</keyword>
<dbReference type="GO" id="GO:0022857">
    <property type="term" value="F:transmembrane transporter activity"/>
    <property type="evidence" value="ECO:0007669"/>
    <property type="project" value="InterPro"/>
</dbReference>
<feature type="transmembrane region" description="Helical" evidence="5">
    <location>
        <begin position="149"/>
        <end position="170"/>
    </location>
</feature>
<gene>
    <name evidence="7" type="ORF">E8P82_12090</name>
</gene>
<dbReference type="CDD" id="cd06174">
    <property type="entry name" value="MFS"/>
    <property type="match status" value="1"/>
</dbReference>
<name>A0A4S5E2H5_9MICC</name>
<evidence type="ECO:0000256" key="1">
    <source>
        <dbReference type="ARBA" id="ARBA00004651"/>
    </source>
</evidence>
<feature type="transmembrane region" description="Helical" evidence="5">
    <location>
        <begin position="268"/>
        <end position="285"/>
    </location>
</feature>
<sequence>MAISTTAAGLSFYVPVSALFLMDRGQSLSDIFIFESILVATIMLTEIPAGLVADRIDRRFVIIAGFVLNAVAEILFASSGSFVGFAVSFAISGAGIAMLTGVQEAYIYDSLGPDADRASVGVYGQLSSLDLIAGVGAAVVGGLLAEIDIGWPAVAAATAAVLAAAAACFLPSQLPEPEDAEQELESALTHLATGIRVLFTTPILLYVAVASSASFVLFNAVFTLNQPLFSQAEIPVAVWGVIGGGAQLVAALYNHHAGRIEHALGRKYALFVAMSFGVVGFILMATPQAPLVILGFVLVVLGMNARGPITTAVANRVIPRGRRATVLNVASSIGSLVGIAANPVIGAGADASTTLTVVAIGGVLLVVAVTWILVANRYLDEPSAEEESTPATTV</sequence>
<keyword evidence="2 5" id="KW-0812">Transmembrane</keyword>
<comment type="subcellular location">
    <subcellularLocation>
        <location evidence="1">Cell membrane</location>
        <topology evidence="1">Multi-pass membrane protein</topology>
    </subcellularLocation>
</comment>
<evidence type="ECO:0000256" key="5">
    <source>
        <dbReference type="SAM" id="Phobius"/>
    </source>
</evidence>
<dbReference type="SUPFAM" id="SSF103473">
    <property type="entry name" value="MFS general substrate transporter"/>
    <property type="match status" value="1"/>
</dbReference>